<keyword evidence="1" id="KW-0732">Signal</keyword>
<feature type="chain" id="PRO_5012075171" evidence="1">
    <location>
        <begin position="21"/>
        <end position="196"/>
    </location>
</feature>
<protein>
    <submittedName>
        <fullName evidence="3">Putative membrane protein</fullName>
    </submittedName>
</protein>
<dbReference type="STRING" id="688867.SAMN05660236_1502"/>
<dbReference type="RefSeq" id="WP_079686035.1">
    <property type="nucleotide sequence ID" value="NZ_FUZU01000001.1"/>
</dbReference>
<dbReference type="Gene3D" id="1.20.1260.10">
    <property type="match status" value="1"/>
</dbReference>
<dbReference type="PANTHER" id="PTHR38593:SF1">
    <property type="entry name" value="BLR2558 PROTEIN"/>
    <property type="match status" value="1"/>
</dbReference>
<feature type="domain" description="DUF4142" evidence="2">
    <location>
        <begin position="49"/>
        <end position="183"/>
    </location>
</feature>
<dbReference type="PANTHER" id="PTHR38593">
    <property type="entry name" value="BLR2558 PROTEIN"/>
    <property type="match status" value="1"/>
</dbReference>
<name>A0A1T5JUP7_9BACT</name>
<dbReference type="Pfam" id="PF13628">
    <property type="entry name" value="DUF4142"/>
    <property type="match status" value="1"/>
</dbReference>
<dbReference type="InterPro" id="IPR025419">
    <property type="entry name" value="DUF4142"/>
</dbReference>
<keyword evidence="4" id="KW-1185">Reference proteome</keyword>
<evidence type="ECO:0000259" key="2">
    <source>
        <dbReference type="Pfam" id="PF13628"/>
    </source>
</evidence>
<evidence type="ECO:0000313" key="3">
    <source>
        <dbReference type="EMBL" id="SKC55075.1"/>
    </source>
</evidence>
<dbReference type="EMBL" id="FUZU01000001">
    <property type="protein sequence ID" value="SKC55075.1"/>
    <property type="molecule type" value="Genomic_DNA"/>
</dbReference>
<dbReference type="OrthoDB" id="883203at2"/>
<sequence length="196" mass="22008">MKKYAHISLMLFALTFIAVSCDKSKQQEDSKEEAKEENKEKFDETDLKADWEFAIAAADGGMAEVELGKLAESKGTDPQVKAFGQSMVADHGKANEELKALAQQKNISIPDSVSDKYKKKYDDLSEKSGAEFDKAYIENMIDDHEKDIDAFRKESEDGKDPELKSWAAAKLPILTHHLEMAKKAKEAFDQKDKAKK</sequence>
<dbReference type="AlphaFoldDB" id="A0A1T5JUP7"/>
<dbReference type="Proteomes" id="UP000190961">
    <property type="component" value="Unassembled WGS sequence"/>
</dbReference>
<dbReference type="InterPro" id="IPR012347">
    <property type="entry name" value="Ferritin-like"/>
</dbReference>
<evidence type="ECO:0000313" key="4">
    <source>
        <dbReference type="Proteomes" id="UP000190961"/>
    </source>
</evidence>
<accession>A0A1T5JUP7</accession>
<feature type="signal peptide" evidence="1">
    <location>
        <begin position="1"/>
        <end position="20"/>
    </location>
</feature>
<gene>
    <name evidence="3" type="ORF">SAMN05660236_1502</name>
</gene>
<proteinExistence type="predicted"/>
<dbReference type="PROSITE" id="PS51257">
    <property type="entry name" value="PROKAR_LIPOPROTEIN"/>
    <property type="match status" value="1"/>
</dbReference>
<reference evidence="3 4" key="1">
    <citation type="submission" date="2017-02" db="EMBL/GenBank/DDBJ databases">
        <authorList>
            <person name="Peterson S.W."/>
        </authorList>
    </citation>
    <scope>NUCLEOTIDE SEQUENCE [LARGE SCALE GENOMIC DNA]</scope>
    <source>
        <strain evidence="3 4">DSM 25262</strain>
    </source>
</reference>
<evidence type="ECO:0000256" key="1">
    <source>
        <dbReference type="SAM" id="SignalP"/>
    </source>
</evidence>
<organism evidence="3 4">
    <name type="scientific">Ohtaekwangia koreensis</name>
    <dbReference type="NCBI Taxonomy" id="688867"/>
    <lineage>
        <taxon>Bacteria</taxon>
        <taxon>Pseudomonadati</taxon>
        <taxon>Bacteroidota</taxon>
        <taxon>Cytophagia</taxon>
        <taxon>Cytophagales</taxon>
        <taxon>Fulvivirgaceae</taxon>
        <taxon>Ohtaekwangia</taxon>
    </lineage>
</organism>